<dbReference type="GO" id="GO:0052689">
    <property type="term" value="F:carboxylic ester hydrolase activity"/>
    <property type="evidence" value="ECO:0007669"/>
    <property type="project" value="UniProtKB-ARBA"/>
</dbReference>
<dbReference type="OrthoDB" id="3225429at2759"/>
<evidence type="ECO:0000256" key="1">
    <source>
        <dbReference type="ARBA" id="ARBA00022801"/>
    </source>
</evidence>
<feature type="signal peptide" evidence="3">
    <location>
        <begin position="1"/>
        <end position="17"/>
    </location>
</feature>
<evidence type="ECO:0000256" key="3">
    <source>
        <dbReference type="SAM" id="SignalP"/>
    </source>
</evidence>
<keyword evidence="5" id="KW-1185">Reference proteome</keyword>
<dbReference type="PANTHER" id="PTHR33630:SF9">
    <property type="entry name" value="CUTINASE 4"/>
    <property type="match status" value="1"/>
</dbReference>
<gene>
    <name evidence="4" type="ORF">BDZ85DRAFT_33093</name>
</gene>
<accession>A0A6A6G3C2</accession>
<name>A0A6A6G3C2_9PEZI</name>
<dbReference type="Proteomes" id="UP000799538">
    <property type="component" value="Unassembled WGS sequence"/>
</dbReference>
<dbReference type="SUPFAM" id="SSF53474">
    <property type="entry name" value="alpha/beta-Hydrolases"/>
    <property type="match status" value="1"/>
</dbReference>
<keyword evidence="3" id="KW-0732">Signal</keyword>
<keyword evidence="1 4" id="KW-0378">Hydrolase</keyword>
<evidence type="ECO:0000313" key="5">
    <source>
        <dbReference type="Proteomes" id="UP000799538"/>
    </source>
</evidence>
<feature type="chain" id="PRO_5025513086" evidence="3">
    <location>
        <begin position="18"/>
        <end position="238"/>
    </location>
</feature>
<keyword evidence="2" id="KW-1015">Disulfide bond</keyword>
<dbReference type="InterPro" id="IPR000675">
    <property type="entry name" value="Cutinase/axe"/>
</dbReference>
<reference evidence="5" key="1">
    <citation type="journal article" date="2020" name="Stud. Mycol.">
        <title>101 Dothideomycetes genomes: A test case for predicting lifestyles and emergence of pathogens.</title>
        <authorList>
            <person name="Haridas S."/>
            <person name="Albert R."/>
            <person name="Binder M."/>
            <person name="Bloem J."/>
            <person name="LaButti K."/>
            <person name="Salamov A."/>
            <person name="Andreopoulos B."/>
            <person name="Baker S."/>
            <person name="Barry K."/>
            <person name="Bills G."/>
            <person name="Bluhm B."/>
            <person name="Cannon C."/>
            <person name="Castanera R."/>
            <person name="Culley D."/>
            <person name="Daum C."/>
            <person name="Ezra D."/>
            <person name="Gonzalez J."/>
            <person name="Henrissat B."/>
            <person name="Kuo A."/>
            <person name="Liang C."/>
            <person name="Lipzen A."/>
            <person name="Lutzoni F."/>
            <person name="Magnuson J."/>
            <person name="Mondo S."/>
            <person name="Nolan M."/>
            <person name="Ohm R."/>
            <person name="Pangilinan J."/>
            <person name="Park H.-J."/>
            <person name="Ramirez L."/>
            <person name="Alfaro M."/>
            <person name="Sun H."/>
            <person name="Tritt A."/>
            <person name="Yoshinaga Y."/>
            <person name="Zwiers L.-H."/>
            <person name="Turgeon B."/>
            <person name="Goodwin S."/>
            <person name="Spatafora J."/>
            <person name="Crous P."/>
            <person name="Grigoriev I."/>
        </authorList>
    </citation>
    <scope>NUCLEOTIDE SEQUENCE [LARGE SCALE GENOMIC DNA]</scope>
    <source>
        <strain evidence="5">CECT 20119</strain>
    </source>
</reference>
<dbReference type="SMART" id="SM01110">
    <property type="entry name" value="Cutinase"/>
    <property type="match status" value="1"/>
</dbReference>
<evidence type="ECO:0000313" key="4">
    <source>
        <dbReference type="EMBL" id="KAF2220207.1"/>
    </source>
</evidence>
<dbReference type="Pfam" id="PF01083">
    <property type="entry name" value="Cutinase"/>
    <property type="match status" value="1"/>
</dbReference>
<evidence type="ECO:0000256" key="2">
    <source>
        <dbReference type="ARBA" id="ARBA00023157"/>
    </source>
</evidence>
<organism evidence="4 5">
    <name type="scientific">Elsinoe ampelina</name>
    <dbReference type="NCBI Taxonomy" id="302913"/>
    <lineage>
        <taxon>Eukaryota</taxon>
        <taxon>Fungi</taxon>
        <taxon>Dikarya</taxon>
        <taxon>Ascomycota</taxon>
        <taxon>Pezizomycotina</taxon>
        <taxon>Dothideomycetes</taxon>
        <taxon>Dothideomycetidae</taxon>
        <taxon>Myriangiales</taxon>
        <taxon>Elsinoaceae</taxon>
        <taxon>Elsinoe</taxon>
    </lineage>
</organism>
<dbReference type="InterPro" id="IPR029058">
    <property type="entry name" value="AB_hydrolase_fold"/>
</dbReference>
<sequence>MKVTSIILTAFAVGINAQRNITQPAGCPALPISSLGNPIPIKPENIPRGCRDFEILFARGTSEPDFAPDGRYGVVVGDPIYSNLTRVFRDVQGYPVQYPASSANDSALMGATDVIRRLNAQSRACPRQRFALVGYSQGAGVIRLAANALNDTRIENKIVAFVGVGDPARRSGRELLLPPAVGRRQYQICAGTGTPDSDPVCDGFGRGCFFFHLTYIQPANVKLAVDFLVQQFRGAERR</sequence>
<protein>
    <submittedName>
        <fullName evidence="4">Alpha/Beta hydrolase protein</fullName>
    </submittedName>
</protein>
<dbReference type="AlphaFoldDB" id="A0A6A6G3C2"/>
<dbReference type="Gene3D" id="3.40.50.1820">
    <property type="entry name" value="alpha/beta hydrolase"/>
    <property type="match status" value="1"/>
</dbReference>
<dbReference type="PANTHER" id="PTHR33630">
    <property type="entry name" value="CUTINASE RV1984C-RELATED-RELATED"/>
    <property type="match status" value="1"/>
</dbReference>
<proteinExistence type="predicted"/>
<dbReference type="EMBL" id="ML992513">
    <property type="protein sequence ID" value="KAF2220207.1"/>
    <property type="molecule type" value="Genomic_DNA"/>
</dbReference>